<comment type="caution">
    <text evidence="10">The sequence shown here is derived from an EMBL/GenBank/DDBJ whole genome shotgun (WGS) entry which is preliminary data.</text>
</comment>
<dbReference type="PANTHER" id="PTHR46264">
    <property type="entry name" value="TYROSINE-TRNA LIGASE"/>
    <property type="match status" value="1"/>
</dbReference>
<dbReference type="Pfam" id="PF00579">
    <property type="entry name" value="tRNA-synt_1b"/>
    <property type="match status" value="1"/>
</dbReference>
<keyword evidence="3 9" id="KW-0547">Nucleotide-binding</keyword>
<evidence type="ECO:0000313" key="10">
    <source>
        <dbReference type="EMBL" id="CAB4043114.1"/>
    </source>
</evidence>
<dbReference type="GO" id="GO:0006437">
    <property type="term" value="P:tyrosyl-tRNA aminoacylation"/>
    <property type="evidence" value="ECO:0007669"/>
    <property type="project" value="TreeGrafter"/>
</dbReference>
<gene>
    <name evidence="10" type="ORF">PACLA_8A062171</name>
</gene>
<name>A0A7D9KE50_PARCT</name>
<evidence type="ECO:0000256" key="8">
    <source>
        <dbReference type="ARBA" id="ARBA00048248"/>
    </source>
</evidence>
<evidence type="ECO:0000256" key="5">
    <source>
        <dbReference type="ARBA" id="ARBA00022917"/>
    </source>
</evidence>
<protein>
    <recommendedName>
        <fullName evidence="1">tyrosine--tRNA ligase</fullName>
        <ecNumber evidence="1">6.1.1.1</ecNumber>
    </recommendedName>
    <alternativeName>
        <fullName evidence="7">Tyrosyl-tRNA synthetase</fullName>
    </alternativeName>
</protein>
<keyword evidence="6 9" id="KW-0030">Aminoacyl-tRNA synthetase</keyword>
<evidence type="ECO:0000256" key="4">
    <source>
        <dbReference type="ARBA" id="ARBA00022840"/>
    </source>
</evidence>
<dbReference type="Gene3D" id="1.10.240.10">
    <property type="entry name" value="Tyrosyl-Transfer RNA Synthetase"/>
    <property type="match status" value="1"/>
</dbReference>
<evidence type="ECO:0000313" key="11">
    <source>
        <dbReference type="Proteomes" id="UP001152795"/>
    </source>
</evidence>
<organism evidence="10 11">
    <name type="scientific">Paramuricea clavata</name>
    <name type="common">Red gorgonian</name>
    <name type="synonym">Violescent sea-whip</name>
    <dbReference type="NCBI Taxonomy" id="317549"/>
    <lineage>
        <taxon>Eukaryota</taxon>
        <taxon>Metazoa</taxon>
        <taxon>Cnidaria</taxon>
        <taxon>Anthozoa</taxon>
        <taxon>Octocorallia</taxon>
        <taxon>Malacalcyonacea</taxon>
        <taxon>Plexauridae</taxon>
        <taxon>Paramuricea</taxon>
    </lineage>
</organism>
<keyword evidence="11" id="KW-1185">Reference proteome</keyword>
<comment type="similarity">
    <text evidence="9">Belongs to the class-I aminoacyl-tRNA synthetase family.</text>
</comment>
<evidence type="ECO:0000256" key="9">
    <source>
        <dbReference type="RuleBase" id="RU363036"/>
    </source>
</evidence>
<dbReference type="GO" id="GO:0005524">
    <property type="term" value="F:ATP binding"/>
    <property type="evidence" value="ECO:0007669"/>
    <property type="project" value="UniProtKB-KW"/>
</dbReference>
<dbReference type="GO" id="GO:0005737">
    <property type="term" value="C:cytoplasm"/>
    <property type="evidence" value="ECO:0007669"/>
    <property type="project" value="TreeGrafter"/>
</dbReference>
<comment type="catalytic activity">
    <reaction evidence="8">
        <text>tRNA(Tyr) + L-tyrosine + ATP = L-tyrosyl-tRNA(Tyr) + AMP + diphosphate + H(+)</text>
        <dbReference type="Rhea" id="RHEA:10220"/>
        <dbReference type="Rhea" id="RHEA-COMP:9706"/>
        <dbReference type="Rhea" id="RHEA-COMP:9707"/>
        <dbReference type="ChEBI" id="CHEBI:15378"/>
        <dbReference type="ChEBI" id="CHEBI:30616"/>
        <dbReference type="ChEBI" id="CHEBI:33019"/>
        <dbReference type="ChEBI" id="CHEBI:58315"/>
        <dbReference type="ChEBI" id="CHEBI:78442"/>
        <dbReference type="ChEBI" id="CHEBI:78536"/>
        <dbReference type="ChEBI" id="CHEBI:456215"/>
        <dbReference type="EC" id="6.1.1.1"/>
    </reaction>
</comment>
<dbReference type="EMBL" id="CACRXK020031541">
    <property type="protein sequence ID" value="CAB4043114.1"/>
    <property type="molecule type" value="Genomic_DNA"/>
</dbReference>
<keyword evidence="4 9" id="KW-0067">ATP-binding</keyword>
<dbReference type="Gene3D" id="3.40.50.620">
    <property type="entry name" value="HUPs"/>
    <property type="match status" value="1"/>
</dbReference>
<dbReference type="InterPro" id="IPR050489">
    <property type="entry name" value="Tyr-tRNA_synthase"/>
</dbReference>
<sequence>AIDEEYLHVDAQFGGLDQRKIFTFAEKYLPMLGYKKRIHLMNPMVPGLTGTKMSASDEDSKIDLLDSASAVKKKVAKAFCEEGNITENGILSFAKFVIFPILELQGGKDFVIHRREENGGNITFKTYQDVEDTFAKKELHPQDLKNG</sequence>
<keyword evidence="5 9" id="KW-0648">Protein biosynthesis</keyword>
<reference evidence="10" key="1">
    <citation type="submission" date="2020-04" db="EMBL/GenBank/DDBJ databases">
        <authorList>
            <person name="Alioto T."/>
            <person name="Alioto T."/>
            <person name="Gomez Garrido J."/>
        </authorList>
    </citation>
    <scope>NUCLEOTIDE SEQUENCE</scope>
    <source>
        <strain evidence="10">A484AB</strain>
    </source>
</reference>
<dbReference type="InterPro" id="IPR002305">
    <property type="entry name" value="aa-tRNA-synth_Ic"/>
</dbReference>
<evidence type="ECO:0000256" key="2">
    <source>
        <dbReference type="ARBA" id="ARBA00022598"/>
    </source>
</evidence>
<dbReference type="AlphaFoldDB" id="A0A7D9KE50"/>
<dbReference type="InterPro" id="IPR014729">
    <property type="entry name" value="Rossmann-like_a/b/a_fold"/>
</dbReference>
<dbReference type="PANTHER" id="PTHR46264:SF4">
    <property type="entry name" value="TYROSINE--TRNA LIGASE, CYTOPLASMIC"/>
    <property type="match status" value="1"/>
</dbReference>
<dbReference type="EC" id="6.1.1.1" evidence="1"/>
<feature type="non-terminal residue" evidence="10">
    <location>
        <position position="1"/>
    </location>
</feature>
<proteinExistence type="inferred from homology"/>
<feature type="non-terminal residue" evidence="10">
    <location>
        <position position="147"/>
    </location>
</feature>
<accession>A0A7D9KE50</accession>
<evidence type="ECO:0000256" key="1">
    <source>
        <dbReference type="ARBA" id="ARBA00013160"/>
    </source>
</evidence>
<dbReference type="OrthoDB" id="197206at2759"/>
<evidence type="ECO:0000256" key="3">
    <source>
        <dbReference type="ARBA" id="ARBA00022741"/>
    </source>
</evidence>
<keyword evidence="2 9" id="KW-0436">Ligase</keyword>
<dbReference type="GO" id="GO:0004831">
    <property type="term" value="F:tyrosine-tRNA ligase activity"/>
    <property type="evidence" value="ECO:0007669"/>
    <property type="project" value="UniProtKB-EC"/>
</dbReference>
<dbReference type="Proteomes" id="UP001152795">
    <property type="component" value="Unassembled WGS sequence"/>
</dbReference>
<dbReference type="SUPFAM" id="SSF52374">
    <property type="entry name" value="Nucleotidylyl transferase"/>
    <property type="match status" value="1"/>
</dbReference>
<evidence type="ECO:0000256" key="7">
    <source>
        <dbReference type="ARBA" id="ARBA00033323"/>
    </source>
</evidence>
<evidence type="ECO:0000256" key="6">
    <source>
        <dbReference type="ARBA" id="ARBA00023146"/>
    </source>
</evidence>